<dbReference type="STRING" id="1590841.A0A2R6R7P5"/>
<reference evidence="13" key="2">
    <citation type="journal article" date="2018" name="BMC Genomics">
        <title>A manually annotated Actinidia chinensis var. chinensis (kiwifruit) genome highlights the challenges associated with draft genomes and gene prediction in plants.</title>
        <authorList>
            <person name="Pilkington S.M."/>
            <person name="Crowhurst R."/>
            <person name="Hilario E."/>
            <person name="Nardozza S."/>
            <person name="Fraser L."/>
            <person name="Peng Y."/>
            <person name="Gunaseelan K."/>
            <person name="Simpson R."/>
            <person name="Tahir J."/>
            <person name="Deroles S.C."/>
            <person name="Templeton K."/>
            <person name="Luo Z."/>
            <person name="Davy M."/>
            <person name="Cheng C."/>
            <person name="McNeilage M."/>
            <person name="Scaglione D."/>
            <person name="Liu Y."/>
            <person name="Zhang Q."/>
            <person name="Datson P."/>
            <person name="De Silva N."/>
            <person name="Gardiner S.E."/>
            <person name="Bassett H."/>
            <person name="Chagne D."/>
            <person name="McCallum J."/>
            <person name="Dzierzon H."/>
            <person name="Deng C."/>
            <person name="Wang Y.Y."/>
            <person name="Barron L."/>
            <person name="Manako K."/>
            <person name="Bowen J."/>
            <person name="Foster T.M."/>
            <person name="Erridge Z.A."/>
            <person name="Tiffin H."/>
            <person name="Waite C.N."/>
            <person name="Davies K.M."/>
            <person name="Grierson E.P."/>
            <person name="Laing W.A."/>
            <person name="Kirk R."/>
            <person name="Chen X."/>
            <person name="Wood M."/>
            <person name="Montefiori M."/>
            <person name="Brummell D.A."/>
            <person name="Schwinn K.E."/>
            <person name="Catanach A."/>
            <person name="Fullerton C."/>
            <person name="Li D."/>
            <person name="Meiyalaghan S."/>
            <person name="Nieuwenhuizen N."/>
            <person name="Read N."/>
            <person name="Prakash R."/>
            <person name="Hunter D."/>
            <person name="Zhang H."/>
            <person name="McKenzie M."/>
            <person name="Knabel M."/>
            <person name="Harris A."/>
            <person name="Allan A.C."/>
            <person name="Gleave A."/>
            <person name="Chen A."/>
            <person name="Janssen B.J."/>
            <person name="Plunkett B."/>
            <person name="Ampomah-Dwamena C."/>
            <person name="Voogd C."/>
            <person name="Leif D."/>
            <person name="Lafferty D."/>
            <person name="Souleyre E.J.F."/>
            <person name="Varkonyi-Gasic E."/>
            <person name="Gambi F."/>
            <person name="Hanley J."/>
            <person name="Yao J.L."/>
            <person name="Cheung J."/>
            <person name="David K.M."/>
            <person name="Warren B."/>
            <person name="Marsh K."/>
            <person name="Snowden K.C."/>
            <person name="Lin-Wang K."/>
            <person name="Brian L."/>
            <person name="Martinez-Sanchez M."/>
            <person name="Wang M."/>
            <person name="Ileperuma N."/>
            <person name="Macnee N."/>
            <person name="Campin R."/>
            <person name="McAtee P."/>
            <person name="Drummond R.S.M."/>
            <person name="Espley R.V."/>
            <person name="Ireland H.S."/>
            <person name="Wu R."/>
            <person name="Atkinson R.G."/>
            <person name="Karunairetnam S."/>
            <person name="Bulley S."/>
            <person name="Chunkath S."/>
            <person name="Hanley Z."/>
            <person name="Storey R."/>
            <person name="Thrimawithana A.H."/>
            <person name="Thomson S."/>
            <person name="David C."/>
            <person name="Testolin R."/>
            <person name="Huang H."/>
            <person name="Hellens R.P."/>
            <person name="Schaffer R.J."/>
        </authorList>
    </citation>
    <scope>NUCLEOTIDE SEQUENCE [LARGE SCALE GENOMIC DNA]</scope>
    <source>
        <strain evidence="13">cv. Red5</strain>
    </source>
</reference>
<dbReference type="InterPro" id="IPR050224">
    <property type="entry name" value="TALE_homeobox"/>
</dbReference>
<evidence type="ECO:0000256" key="8">
    <source>
        <dbReference type="PROSITE-ProRule" id="PRU00108"/>
    </source>
</evidence>
<evidence type="ECO:0000256" key="9">
    <source>
        <dbReference type="SAM" id="Coils"/>
    </source>
</evidence>
<keyword evidence="13" id="KW-1185">Reference proteome</keyword>
<dbReference type="InterPro" id="IPR001356">
    <property type="entry name" value="HD"/>
</dbReference>
<evidence type="ECO:0000256" key="2">
    <source>
        <dbReference type="ARBA" id="ARBA00006454"/>
    </source>
</evidence>
<evidence type="ECO:0000256" key="7">
    <source>
        <dbReference type="ARBA" id="ARBA00023242"/>
    </source>
</evidence>
<evidence type="ECO:0000256" key="4">
    <source>
        <dbReference type="ARBA" id="ARBA00023125"/>
    </source>
</evidence>
<keyword evidence="4 8" id="KW-0238">DNA-binding</keyword>
<feature type="region of interest" description="Disordered" evidence="10">
    <location>
        <begin position="124"/>
        <end position="153"/>
    </location>
</feature>
<dbReference type="InterPro" id="IPR008422">
    <property type="entry name" value="KN_HD"/>
</dbReference>
<dbReference type="SUPFAM" id="SSF46689">
    <property type="entry name" value="Homeodomain-like"/>
    <property type="match status" value="1"/>
</dbReference>
<comment type="similarity">
    <text evidence="2">Belongs to the TALE/BELL homeobox family.</text>
</comment>
<feature type="DNA-binding region" description="Homeobox" evidence="8">
    <location>
        <begin position="349"/>
        <end position="411"/>
    </location>
</feature>
<dbReference type="SMART" id="SM00389">
    <property type="entry name" value="HOX"/>
    <property type="match status" value="1"/>
</dbReference>
<evidence type="ECO:0000256" key="6">
    <source>
        <dbReference type="ARBA" id="ARBA00023163"/>
    </source>
</evidence>
<dbReference type="GO" id="GO:0003677">
    <property type="term" value="F:DNA binding"/>
    <property type="evidence" value="ECO:0007669"/>
    <property type="project" value="UniProtKB-UniRule"/>
</dbReference>
<dbReference type="SMR" id="A0A2R6R7P5"/>
<dbReference type="PROSITE" id="PS50071">
    <property type="entry name" value="HOMEOBOX_2"/>
    <property type="match status" value="1"/>
</dbReference>
<dbReference type="GO" id="GO:0005634">
    <property type="term" value="C:nucleus"/>
    <property type="evidence" value="ECO:0007669"/>
    <property type="project" value="UniProtKB-SubCell"/>
</dbReference>
<dbReference type="PANTHER" id="PTHR11850">
    <property type="entry name" value="HOMEOBOX PROTEIN TRANSCRIPTION FACTORS"/>
    <property type="match status" value="1"/>
</dbReference>
<dbReference type="Gramene" id="PSS23560">
    <property type="protein sequence ID" value="PSS23560"/>
    <property type="gene ID" value="CEY00_Acc08383"/>
</dbReference>
<dbReference type="OMA" id="QLSMKFG"/>
<evidence type="ECO:0000256" key="1">
    <source>
        <dbReference type="ARBA" id="ARBA00004123"/>
    </source>
</evidence>
<dbReference type="Pfam" id="PF07526">
    <property type="entry name" value="POX"/>
    <property type="match status" value="1"/>
</dbReference>
<keyword evidence="5 8" id="KW-0371">Homeobox</keyword>
<dbReference type="FunCoup" id="A0A2R6R7P5">
    <property type="interactions" value="340"/>
</dbReference>
<evidence type="ECO:0000313" key="13">
    <source>
        <dbReference type="Proteomes" id="UP000241394"/>
    </source>
</evidence>
<evidence type="ECO:0000313" key="12">
    <source>
        <dbReference type="EMBL" id="PSS23560.1"/>
    </source>
</evidence>
<dbReference type="OrthoDB" id="10056939at2759"/>
<evidence type="ECO:0000259" key="11">
    <source>
        <dbReference type="PROSITE" id="PS50071"/>
    </source>
</evidence>
<evidence type="ECO:0000256" key="10">
    <source>
        <dbReference type="SAM" id="MobiDB-lite"/>
    </source>
</evidence>
<evidence type="ECO:0000256" key="5">
    <source>
        <dbReference type="ARBA" id="ARBA00023155"/>
    </source>
</evidence>
<dbReference type="AlphaFoldDB" id="A0A2R6R7P5"/>
<dbReference type="Gene3D" id="1.10.10.60">
    <property type="entry name" value="Homeodomain-like"/>
    <property type="match status" value="1"/>
</dbReference>
<dbReference type="Proteomes" id="UP000241394">
    <property type="component" value="Chromosome LG8"/>
</dbReference>
<feature type="compositionally biased region" description="Polar residues" evidence="10">
    <location>
        <begin position="443"/>
        <end position="495"/>
    </location>
</feature>
<proteinExistence type="inferred from homology"/>
<comment type="caution">
    <text evidence="12">The sequence shown here is derived from an EMBL/GenBank/DDBJ whole genome shotgun (WGS) entry which is preliminary data.</text>
</comment>
<feature type="compositionally biased region" description="Polar residues" evidence="10">
    <location>
        <begin position="518"/>
        <end position="532"/>
    </location>
</feature>
<dbReference type="CDD" id="cd00086">
    <property type="entry name" value="homeodomain"/>
    <property type="match status" value="1"/>
</dbReference>
<dbReference type="InterPro" id="IPR006563">
    <property type="entry name" value="POX_dom"/>
</dbReference>
<feature type="region of interest" description="Disordered" evidence="10">
    <location>
        <begin position="190"/>
        <end position="223"/>
    </location>
</feature>
<feature type="region of interest" description="Disordered" evidence="10">
    <location>
        <begin position="419"/>
        <end position="536"/>
    </location>
</feature>
<dbReference type="FunFam" id="1.10.10.60:FF:000117">
    <property type="entry name" value="BEL1-like homeodomain protein 9"/>
    <property type="match status" value="1"/>
</dbReference>
<dbReference type="GO" id="GO:0006355">
    <property type="term" value="P:regulation of DNA-templated transcription"/>
    <property type="evidence" value="ECO:0007669"/>
    <property type="project" value="InterPro"/>
</dbReference>
<keyword evidence="3" id="KW-0805">Transcription regulation</keyword>
<name>A0A2R6R7P5_ACTCC</name>
<dbReference type="InParanoid" id="A0A2R6R7P5"/>
<dbReference type="SMART" id="SM00574">
    <property type="entry name" value="POX"/>
    <property type="match status" value="1"/>
</dbReference>
<keyword evidence="9" id="KW-0175">Coiled coil</keyword>
<gene>
    <name evidence="12" type="ORF">CEY00_Acc08383</name>
</gene>
<feature type="compositionally biased region" description="Low complexity" evidence="10">
    <location>
        <begin position="140"/>
        <end position="153"/>
    </location>
</feature>
<evidence type="ECO:0000256" key="3">
    <source>
        <dbReference type="ARBA" id="ARBA00023015"/>
    </source>
</evidence>
<organism evidence="12 13">
    <name type="scientific">Actinidia chinensis var. chinensis</name>
    <name type="common">Chinese soft-hair kiwi</name>
    <dbReference type="NCBI Taxonomy" id="1590841"/>
    <lineage>
        <taxon>Eukaryota</taxon>
        <taxon>Viridiplantae</taxon>
        <taxon>Streptophyta</taxon>
        <taxon>Embryophyta</taxon>
        <taxon>Tracheophyta</taxon>
        <taxon>Spermatophyta</taxon>
        <taxon>Magnoliopsida</taxon>
        <taxon>eudicotyledons</taxon>
        <taxon>Gunneridae</taxon>
        <taxon>Pentapetalae</taxon>
        <taxon>asterids</taxon>
        <taxon>Ericales</taxon>
        <taxon>Actinidiaceae</taxon>
        <taxon>Actinidia</taxon>
    </lineage>
</organism>
<feature type="compositionally biased region" description="Basic and acidic residues" evidence="10">
    <location>
        <begin position="431"/>
        <end position="442"/>
    </location>
</feature>
<sequence length="666" mass="72597">MGTYFHGNSEIQGDGLQTLILMNPSYVNYSDEQPPPPPPAGNFVFLNSAAGNSINPQNFHHAPQNQTQQFVGIPLSADPHHPSVHHHQHEISAVHGFIPRVPYNIYSSSIDHITAAREAPRTQQGLSLSLSGGGGDEVRVSGGSPSPASGISNGVNGVQSVLLSSKYLKAAQELLDEVVNVGKGLKSESGKGFLTNGQSKATGESAAAAGEGESGGEISMTRGGGELTTAERQEIQMKKAKLVNMLDEVEQRYRQYHHQMQIVISWFEQAAGIGSARTYTALALQTISRQFRCLKDAITGQIRAASKSLGEEDCFGGGKTEGGSRLKFVDHQIRQQRALQQLGMIQPNAWRPQRGLPERAVSVLRAWLFEHFLHPYPKDSDKIMLAKQTGLTRSQVSNWFINARVRLWKPMVEEMYLEETKEQEQNGSEGKTSEGRNNEDSSPKSNSQKSPVTENQNRSFKSKQENPTNRNTPSPISVSTASTSPNGISIRNQPGFTLIGSPVMEGFGQGSPKKQKSTEILQSPNSFSSRQVNVKPGEANTEQFSMRFGDERERRDGGFTLMGAPTNFIGGFGSYSIGEISRFGAEQYPYSGNGVSLTLGLPHCENLAMSGTHQTFLPNQTVEIGEANEFGTINTPTSSHSTSVYESINIQNRKRFAAQLLPDFVT</sequence>
<feature type="domain" description="Homeobox" evidence="11">
    <location>
        <begin position="347"/>
        <end position="410"/>
    </location>
</feature>
<protein>
    <submittedName>
        <fullName evidence="12">BEL1-like homeodomain protein</fullName>
    </submittedName>
</protein>
<reference evidence="12 13" key="1">
    <citation type="submission" date="2017-07" db="EMBL/GenBank/DDBJ databases">
        <title>An improved, manually edited Actinidia chinensis var. chinensis (kiwifruit) genome highlights the challenges associated with draft genomes and gene prediction in plants.</title>
        <authorList>
            <person name="Pilkington S."/>
            <person name="Crowhurst R."/>
            <person name="Hilario E."/>
            <person name="Nardozza S."/>
            <person name="Fraser L."/>
            <person name="Peng Y."/>
            <person name="Gunaseelan K."/>
            <person name="Simpson R."/>
            <person name="Tahir J."/>
            <person name="Deroles S."/>
            <person name="Templeton K."/>
            <person name="Luo Z."/>
            <person name="Davy M."/>
            <person name="Cheng C."/>
            <person name="Mcneilage M."/>
            <person name="Scaglione D."/>
            <person name="Liu Y."/>
            <person name="Zhang Q."/>
            <person name="Datson P."/>
            <person name="De Silva N."/>
            <person name="Gardiner S."/>
            <person name="Bassett H."/>
            <person name="Chagne D."/>
            <person name="Mccallum J."/>
            <person name="Dzierzon H."/>
            <person name="Deng C."/>
            <person name="Wang Y.-Y."/>
            <person name="Barron N."/>
            <person name="Manako K."/>
            <person name="Bowen J."/>
            <person name="Foster T."/>
            <person name="Erridge Z."/>
            <person name="Tiffin H."/>
            <person name="Waite C."/>
            <person name="Davies K."/>
            <person name="Grierson E."/>
            <person name="Laing W."/>
            <person name="Kirk R."/>
            <person name="Chen X."/>
            <person name="Wood M."/>
            <person name="Montefiori M."/>
            <person name="Brummell D."/>
            <person name="Schwinn K."/>
            <person name="Catanach A."/>
            <person name="Fullerton C."/>
            <person name="Li D."/>
            <person name="Meiyalaghan S."/>
            <person name="Nieuwenhuizen N."/>
            <person name="Read N."/>
            <person name="Prakash R."/>
            <person name="Hunter D."/>
            <person name="Zhang H."/>
            <person name="Mckenzie M."/>
            <person name="Knabel M."/>
            <person name="Harris A."/>
            <person name="Allan A."/>
            <person name="Chen A."/>
            <person name="Janssen B."/>
            <person name="Plunkett B."/>
            <person name="Dwamena C."/>
            <person name="Voogd C."/>
            <person name="Leif D."/>
            <person name="Lafferty D."/>
            <person name="Souleyre E."/>
            <person name="Varkonyi-Gasic E."/>
            <person name="Gambi F."/>
            <person name="Hanley J."/>
            <person name="Yao J.-L."/>
            <person name="Cheung J."/>
            <person name="David K."/>
            <person name="Warren B."/>
            <person name="Marsh K."/>
            <person name="Snowden K."/>
            <person name="Lin-Wang K."/>
            <person name="Brian L."/>
            <person name="Martinez-Sanchez M."/>
            <person name="Wang M."/>
            <person name="Ileperuma N."/>
            <person name="Macnee N."/>
            <person name="Campin R."/>
            <person name="Mcatee P."/>
            <person name="Drummond R."/>
            <person name="Espley R."/>
            <person name="Ireland H."/>
            <person name="Wu R."/>
            <person name="Atkinson R."/>
            <person name="Karunairetnam S."/>
            <person name="Bulley S."/>
            <person name="Chunkath S."/>
            <person name="Hanley Z."/>
            <person name="Storey R."/>
            <person name="Thrimawithana A."/>
            <person name="Thomson S."/>
            <person name="David C."/>
            <person name="Testolin R."/>
        </authorList>
    </citation>
    <scope>NUCLEOTIDE SEQUENCE [LARGE SCALE GENOMIC DNA]</scope>
    <source>
        <strain evidence="13">cv. Red5</strain>
        <tissue evidence="12">Young leaf</tissue>
    </source>
</reference>
<dbReference type="EMBL" id="NKQK01000008">
    <property type="protein sequence ID" value="PSS23560.1"/>
    <property type="molecule type" value="Genomic_DNA"/>
</dbReference>
<feature type="coiled-coil region" evidence="9">
    <location>
        <begin position="232"/>
        <end position="259"/>
    </location>
</feature>
<dbReference type="InterPro" id="IPR009057">
    <property type="entry name" value="Homeodomain-like_sf"/>
</dbReference>
<keyword evidence="6" id="KW-0804">Transcription</keyword>
<accession>A0A2R6R7P5</accession>
<keyword evidence="7 8" id="KW-0539">Nucleus</keyword>
<comment type="subcellular location">
    <subcellularLocation>
        <location evidence="1 8">Nucleus</location>
    </subcellularLocation>
</comment>
<dbReference type="Pfam" id="PF05920">
    <property type="entry name" value="Homeobox_KN"/>
    <property type="match status" value="1"/>
</dbReference>